<comment type="caution">
    <text evidence="7">The sequence shown here is derived from an EMBL/GenBank/DDBJ whole genome shotgun (WGS) entry which is preliminary data.</text>
</comment>
<evidence type="ECO:0000259" key="6">
    <source>
        <dbReference type="Pfam" id="PF00135"/>
    </source>
</evidence>
<evidence type="ECO:0000256" key="5">
    <source>
        <dbReference type="SAM" id="MobiDB-lite"/>
    </source>
</evidence>
<dbReference type="InterPro" id="IPR000997">
    <property type="entry name" value="Cholinesterase"/>
</dbReference>
<dbReference type="InterPro" id="IPR019819">
    <property type="entry name" value="Carboxylesterase_B_CS"/>
</dbReference>
<keyword evidence="2 4" id="KW-0378">Hydrolase</keyword>
<comment type="similarity">
    <text evidence="1 4">Belongs to the type-B carboxylesterase/lipase family.</text>
</comment>
<evidence type="ECO:0000256" key="4">
    <source>
        <dbReference type="RuleBase" id="RU361235"/>
    </source>
</evidence>
<reference evidence="7 8" key="1">
    <citation type="submission" date="2023-03" db="EMBL/GenBank/DDBJ databases">
        <title>Bacillus Genome Sequencing.</title>
        <authorList>
            <person name="Dunlap C."/>
        </authorList>
    </citation>
    <scope>NUCLEOTIDE SEQUENCE [LARGE SCALE GENOMIC DNA]</scope>
    <source>
        <strain evidence="7 8">NRS-52</strain>
    </source>
</reference>
<dbReference type="Pfam" id="PF00135">
    <property type="entry name" value="COesterase"/>
    <property type="match status" value="1"/>
</dbReference>
<protein>
    <recommendedName>
        <fullName evidence="4">Carboxylic ester hydrolase</fullName>
        <ecNumber evidence="4">3.1.1.-</ecNumber>
    </recommendedName>
</protein>
<dbReference type="RefSeq" id="WP_328282036.1">
    <property type="nucleotide sequence ID" value="NZ_JARTLD010000068.1"/>
</dbReference>
<dbReference type="Proteomes" id="UP001343257">
    <property type="component" value="Unassembled WGS sequence"/>
</dbReference>
<dbReference type="EMBL" id="JARTLD010000068">
    <property type="protein sequence ID" value="MED5020580.1"/>
    <property type="molecule type" value="Genomic_DNA"/>
</dbReference>
<dbReference type="InterPro" id="IPR050654">
    <property type="entry name" value="AChE-related_enzymes"/>
</dbReference>
<evidence type="ECO:0000256" key="2">
    <source>
        <dbReference type="ARBA" id="ARBA00022801"/>
    </source>
</evidence>
<dbReference type="InterPro" id="IPR019826">
    <property type="entry name" value="Carboxylesterase_B_AS"/>
</dbReference>
<gene>
    <name evidence="7" type="ORF">P9847_25305</name>
</gene>
<accession>A0ABU6Q0C3</accession>
<evidence type="ECO:0000313" key="7">
    <source>
        <dbReference type="EMBL" id="MED5020580.1"/>
    </source>
</evidence>
<feature type="domain" description="Carboxylesterase type B" evidence="6">
    <location>
        <begin position="7"/>
        <end position="473"/>
    </location>
</feature>
<dbReference type="PANTHER" id="PTHR43918:SF4">
    <property type="entry name" value="CARBOXYLIC ESTER HYDROLASE"/>
    <property type="match status" value="1"/>
</dbReference>
<dbReference type="Gene3D" id="3.40.50.1820">
    <property type="entry name" value="alpha/beta hydrolase"/>
    <property type="match status" value="1"/>
</dbReference>
<organism evidence="7 8">
    <name type="scientific">Paenibacillus chibensis</name>
    <dbReference type="NCBI Taxonomy" id="59846"/>
    <lineage>
        <taxon>Bacteria</taxon>
        <taxon>Bacillati</taxon>
        <taxon>Bacillota</taxon>
        <taxon>Bacilli</taxon>
        <taxon>Bacillales</taxon>
        <taxon>Paenibacillaceae</taxon>
        <taxon>Paenibacillus</taxon>
    </lineage>
</organism>
<dbReference type="InterPro" id="IPR002018">
    <property type="entry name" value="CarbesteraseB"/>
</dbReference>
<sequence length="499" mass="53299">MFTILDELIIRTRNGLLQGIRQQGVRAWKGIPYAEPPIGKRRFRRPVPAQSWTGIREAAAAGPLAPQPVDPAGGVFGLKRGDIQQSEDCLYLNIWAPDSVSGEPLPVMVWIHGGAFVTGGGGLPIYDGSALAERGGLIVVSISYRLGALGFAHMGPYSDGSDDGYVSNAGLLDQIAALEWIKDNIASFGGDPTQVTVFGESAGSMSIAALLAMPAAKGLFSRAIMQSGASQAITDEQGRLLAKALIESLGVADHQLDKLDSLSTEDILLAGNKLKQAAGSSAIMLFQPVIDGKELPLDPLESVAQGSATGIELIIGTNREEGALFIQDGMPLLSGEKNAKAYAAVTGEPRAASWIGDYPMTVDGQRQAMTELYFWRSALRFAEAHRKHAPVWMYRFDFALVPGHRLLGTAFHSAEIPFVLGHLGLLQSAGMPVDAGAQAVAEQMQDAWAAFGKSGSPSTPQLEWQAYDGDQRWTMIFGEESGLVSDPEPEKRKRLTESA</sequence>
<keyword evidence="3" id="KW-1015">Disulfide bond</keyword>
<dbReference type="PANTHER" id="PTHR43918">
    <property type="entry name" value="ACETYLCHOLINESTERASE"/>
    <property type="match status" value="1"/>
</dbReference>
<keyword evidence="8" id="KW-1185">Reference proteome</keyword>
<proteinExistence type="inferred from homology"/>
<dbReference type="InterPro" id="IPR029058">
    <property type="entry name" value="AB_hydrolase_fold"/>
</dbReference>
<dbReference type="PRINTS" id="PR00878">
    <property type="entry name" value="CHOLNESTRASE"/>
</dbReference>
<evidence type="ECO:0000256" key="3">
    <source>
        <dbReference type="ARBA" id="ARBA00023157"/>
    </source>
</evidence>
<evidence type="ECO:0000313" key="8">
    <source>
        <dbReference type="Proteomes" id="UP001343257"/>
    </source>
</evidence>
<dbReference type="PROSITE" id="PS00941">
    <property type="entry name" value="CARBOXYLESTERASE_B_2"/>
    <property type="match status" value="1"/>
</dbReference>
<dbReference type="EC" id="3.1.1.-" evidence="4"/>
<feature type="region of interest" description="Disordered" evidence="5">
    <location>
        <begin position="480"/>
        <end position="499"/>
    </location>
</feature>
<name>A0ABU6Q0C3_9BACL</name>
<dbReference type="SUPFAM" id="SSF53474">
    <property type="entry name" value="alpha/beta-Hydrolases"/>
    <property type="match status" value="1"/>
</dbReference>
<dbReference type="PROSITE" id="PS00122">
    <property type="entry name" value="CARBOXYLESTERASE_B_1"/>
    <property type="match status" value="1"/>
</dbReference>
<evidence type="ECO:0000256" key="1">
    <source>
        <dbReference type="ARBA" id="ARBA00005964"/>
    </source>
</evidence>